<keyword evidence="4" id="KW-1185">Reference proteome</keyword>
<protein>
    <recommendedName>
        <fullName evidence="2">CAAX prenyl protease 2/Lysostaphin resistance protein A-like domain-containing protein</fullName>
    </recommendedName>
</protein>
<accession>A0A8D5FFF9</accession>
<gene>
    <name evidence="3" type="ORF">DGMP_02230</name>
</gene>
<dbReference type="RefSeq" id="WP_228855748.1">
    <property type="nucleotide sequence ID" value="NZ_AP024086.1"/>
</dbReference>
<dbReference type="InterPro" id="IPR003675">
    <property type="entry name" value="Rce1/LyrA-like_dom"/>
</dbReference>
<feature type="transmembrane region" description="Helical" evidence="1">
    <location>
        <begin position="12"/>
        <end position="30"/>
    </location>
</feature>
<keyword evidence="1" id="KW-0472">Membrane</keyword>
<evidence type="ECO:0000313" key="3">
    <source>
        <dbReference type="EMBL" id="BCL59530.1"/>
    </source>
</evidence>
<dbReference type="GO" id="GO:0080120">
    <property type="term" value="P:CAAX-box protein maturation"/>
    <property type="evidence" value="ECO:0007669"/>
    <property type="project" value="UniProtKB-ARBA"/>
</dbReference>
<evidence type="ECO:0000313" key="4">
    <source>
        <dbReference type="Proteomes" id="UP000826725"/>
    </source>
</evidence>
<feature type="transmembrane region" description="Helical" evidence="1">
    <location>
        <begin position="65"/>
        <end position="82"/>
    </location>
</feature>
<proteinExistence type="predicted"/>
<organism evidence="3 4">
    <name type="scientific">Desulfomarina profundi</name>
    <dbReference type="NCBI Taxonomy" id="2772557"/>
    <lineage>
        <taxon>Bacteria</taxon>
        <taxon>Pseudomonadati</taxon>
        <taxon>Thermodesulfobacteriota</taxon>
        <taxon>Desulfobulbia</taxon>
        <taxon>Desulfobulbales</taxon>
        <taxon>Desulfobulbaceae</taxon>
        <taxon>Desulfomarina</taxon>
    </lineage>
</organism>
<dbReference type="KEGG" id="dbk:DGMP_02230"/>
<dbReference type="GO" id="GO:0004175">
    <property type="term" value="F:endopeptidase activity"/>
    <property type="evidence" value="ECO:0007669"/>
    <property type="project" value="UniProtKB-ARBA"/>
</dbReference>
<evidence type="ECO:0000256" key="1">
    <source>
        <dbReference type="SAM" id="Phobius"/>
    </source>
</evidence>
<dbReference type="InterPro" id="IPR014346">
    <property type="entry name" value="Prenyl_protease-related"/>
</dbReference>
<feature type="transmembrane region" description="Helical" evidence="1">
    <location>
        <begin position="117"/>
        <end position="137"/>
    </location>
</feature>
<dbReference type="AlphaFoldDB" id="A0A8D5FFF9"/>
<dbReference type="NCBIfam" id="TIGR03008">
    <property type="entry name" value="pepcterm_CAAX"/>
    <property type="match status" value="1"/>
</dbReference>
<keyword evidence="1" id="KW-1133">Transmembrane helix</keyword>
<dbReference type="Pfam" id="PF02517">
    <property type="entry name" value="Rce1-like"/>
    <property type="match status" value="1"/>
</dbReference>
<sequence length="229" mass="26635">MFLNAKKYGMIPYVIPFVLYLLFSQVAARYHDLYPWLYIATAVMVSGATIYLLSGRYIYRAHKDLMPGILFGIVGIVLWIVLSRTHFTETVVSSLPVWLRPEPRQGFNPFESISSPLLLWAFLLVRSLSLVLLVPVVEELFWRGFLLRWVISANWEEQPLGIFTLRSFLWVVLLFTLAHPEWLAAAVYCALMNILLYWKKDLWLCIVAHSTSNLLLVMYILMTGSWELW</sequence>
<name>A0A8D5FFF9_9BACT</name>
<feature type="domain" description="CAAX prenyl protease 2/Lysostaphin resistance protein A-like" evidence="2">
    <location>
        <begin position="122"/>
        <end position="215"/>
    </location>
</feature>
<dbReference type="Proteomes" id="UP000826725">
    <property type="component" value="Chromosome"/>
</dbReference>
<dbReference type="EMBL" id="AP024086">
    <property type="protein sequence ID" value="BCL59530.1"/>
    <property type="molecule type" value="Genomic_DNA"/>
</dbReference>
<reference evidence="3" key="1">
    <citation type="submission" date="2020-09" db="EMBL/GenBank/DDBJ databases">
        <title>Desulfogranum mesoprofundum gen. nov., sp. nov., a novel mesophilic, sulfate-reducing chemolithoautotroph isolated from a deep-sea hydrothermal vent chimney in the Suiyo Seamount.</title>
        <authorList>
            <person name="Hashimoto Y."/>
            <person name="Nakagawa S."/>
        </authorList>
    </citation>
    <scope>NUCLEOTIDE SEQUENCE</scope>
    <source>
        <strain evidence="3">KT2</strain>
    </source>
</reference>
<feature type="transmembrane region" description="Helical" evidence="1">
    <location>
        <begin position="203"/>
        <end position="222"/>
    </location>
</feature>
<evidence type="ECO:0000259" key="2">
    <source>
        <dbReference type="Pfam" id="PF02517"/>
    </source>
</evidence>
<feature type="transmembrane region" description="Helical" evidence="1">
    <location>
        <begin position="36"/>
        <end position="53"/>
    </location>
</feature>
<keyword evidence="1" id="KW-0812">Transmembrane</keyword>